<keyword evidence="2" id="KW-1185">Reference proteome</keyword>
<protein>
    <submittedName>
        <fullName evidence="1">Uncharacterized protein</fullName>
    </submittedName>
</protein>
<evidence type="ECO:0000313" key="1">
    <source>
        <dbReference type="EMBL" id="KAG0443722.1"/>
    </source>
</evidence>
<comment type="caution">
    <text evidence="1">The sequence shown here is derived from an EMBL/GenBank/DDBJ whole genome shotgun (WGS) entry which is preliminary data.</text>
</comment>
<dbReference type="Proteomes" id="UP000805193">
    <property type="component" value="Unassembled WGS sequence"/>
</dbReference>
<gene>
    <name evidence="1" type="ORF">HPB47_014598</name>
</gene>
<accession>A0AC60QVM4</accession>
<dbReference type="EMBL" id="JABSTQ010002990">
    <property type="protein sequence ID" value="KAG0443722.1"/>
    <property type="molecule type" value="Genomic_DNA"/>
</dbReference>
<evidence type="ECO:0000313" key="2">
    <source>
        <dbReference type="Proteomes" id="UP000805193"/>
    </source>
</evidence>
<feature type="non-terminal residue" evidence="1">
    <location>
        <position position="148"/>
    </location>
</feature>
<proteinExistence type="predicted"/>
<organism evidence="1 2">
    <name type="scientific">Ixodes persulcatus</name>
    <name type="common">Taiga tick</name>
    <dbReference type="NCBI Taxonomy" id="34615"/>
    <lineage>
        <taxon>Eukaryota</taxon>
        <taxon>Metazoa</taxon>
        <taxon>Ecdysozoa</taxon>
        <taxon>Arthropoda</taxon>
        <taxon>Chelicerata</taxon>
        <taxon>Arachnida</taxon>
        <taxon>Acari</taxon>
        <taxon>Parasitiformes</taxon>
        <taxon>Ixodida</taxon>
        <taxon>Ixodoidea</taxon>
        <taxon>Ixodidae</taxon>
        <taxon>Ixodinae</taxon>
        <taxon>Ixodes</taxon>
    </lineage>
</organism>
<sequence length="148" mass="16766">MRICKILRTECQRQIRLYRECLHLRFRAGDRSSCGGSRWQELSRTIDRTADFLWQQTLPLLRASIPGRRLAATGNKVHKLGDVRLPKQVEQVLSHGPKFAIEPRRSPPELLSLVRQVSGRAAESEADRCIADGVDVLLQCRPSGSRVP</sequence>
<name>A0AC60QVM4_IXOPE</name>
<reference evidence="1 2" key="1">
    <citation type="journal article" date="2020" name="Cell">
        <title>Large-Scale Comparative Analyses of Tick Genomes Elucidate Their Genetic Diversity and Vector Capacities.</title>
        <authorList>
            <consortium name="Tick Genome and Microbiome Consortium (TIGMIC)"/>
            <person name="Jia N."/>
            <person name="Wang J."/>
            <person name="Shi W."/>
            <person name="Du L."/>
            <person name="Sun Y."/>
            <person name="Zhan W."/>
            <person name="Jiang J.F."/>
            <person name="Wang Q."/>
            <person name="Zhang B."/>
            <person name="Ji P."/>
            <person name="Bell-Sakyi L."/>
            <person name="Cui X.M."/>
            <person name="Yuan T.T."/>
            <person name="Jiang B.G."/>
            <person name="Yang W.F."/>
            <person name="Lam T.T."/>
            <person name="Chang Q.C."/>
            <person name="Ding S.J."/>
            <person name="Wang X.J."/>
            <person name="Zhu J.G."/>
            <person name="Ruan X.D."/>
            <person name="Zhao L."/>
            <person name="Wei J.T."/>
            <person name="Ye R.Z."/>
            <person name="Que T.C."/>
            <person name="Du C.H."/>
            <person name="Zhou Y.H."/>
            <person name="Cheng J.X."/>
            <person name="Dai P.F."/>
            <person name="Guo W.B."/>
            <person name="Han X.H."/>
            <person name="Huang E.J."/>
            <person name="Li L.F."/>
            <person name="Wei W."/>
            <person name="Gao Y.C."/>
            <person name="Liu J.Z."/>
            <person name="Shao H.Z."/>
            <person name="Wang X."/>
            <person name="Wang C.C."/>
            <person name="Yang T.C."/>
            <person name="Huo Q.B."/>
            <person name="Li W."/>
            <person name="Chen H.Y."/>
            <person name="Chen S.E."/>
            <person name="Zhou L.G."/>
            <person name="Ni X.B."/>
            <person name="Tian J.H."/>
            <person name="Sheng Y."/>
            <person name="Liu T."/>
            <person name="Pan Y.S."/>
            <person name="Xia L.Y."/>
            <person name="Li J."/>
            <person name="Zhao F."/>
            <person name="Cao W.C."/>
        </authorList>
    </citation>
    <scope>NUCLEOTIDE SEQUENCE [LARGE SCALE GENOMIC DNA]</scope>
    <source>
        <strain evidence="1">Iper-2018</strain>
    </source>
</reference>